<keyword evidence="1" id="KW-0175">Coiled coil</keyword>
<keyword evidence="5" id="KW-1185">Reference proteome</keyword>
<dbReference type="PANTHER" id="PTHR36390">
    <property type="entry name" value="MYOSIN HEAVY CHAIN-LIKE PROTEIN"/>
    <property type="match status" value="1"/>
</dbReference>
<sequence length="434" mass="49920">MSSSSNGAKVLPKREKNNQEKLQLDKNAASRACAKDRQYIEKLETELRNCYQEIDYLQDQLNIRNIEANIMGEHIHGLELKLTELEKFPERVRVMDNDLMRSDSQCWLLMEEVQCKEEELQKAALQIEKLESATLDSQCEIESLKLDLTTLEQKLFDAESFGQHTVEFKARMEKQLWDYELQLQAAQNTIDNLELEKKQLTEELLSRRALKLSSSTAEEQLYKTSGHDGNANCEEDHEILEKMAKQNEEPELLIEQLKVELREQKLKAKEDAEDLTQEMAELRYQITGMLEEEYKRRSCIEQAAIQQIQQLEAQISGEQRKLSGALRRLQESHELAKTQDMEIKKLKDALGRLNSMAKFGRVCKSCSCGFCPMLPELSNCSIEGSVDVGSSNANNIDEKSENQALLEWRHIDEKSENQALLEWRPDEASEGDAG</sequence>
<dbReference type="Proteomes" id="UP000008810">
    <property type="component" value="Chromosome 1"/>
</dbReference>
<feature type="coiled-coil region" evidence="1">
    <location>
        <begin position="254"/>
        <end position="328"/>
    </location>
</feature>
<dbReference type="OrthoDB" id="2020741at2759"/>
<feature type="region of interest" description="Disordered" evidence="2">
    <location>
        <begin position="1"/>
        <end position="24"/>
    </location>
</feature>
<evidence type="ECO:0000313" key="3">
    <source>
        <dbReference type="EMBL" id="KQK15406.1"/>
    </source>
</evidence>
<dbReference type="EMBL" id="CM000880">
    <property type="protein sequence ID" value="KQK15406.1"/>
    <property type="molecule type" value="Genomic_DNA"/>
</dbReference>
<dbReference type="ExpressionAtlas" id="I1GSQ4">
    <property type="expression patterns" value="baseline and differential"/>
</dbReference>
<organism evidence="3">
    <name type="scientific">Brachypodium distachyon</name>
    <name type="common">Purple false brome</name>
    <name type="synonym">Trachynia distachya</name>
    <dbReference type="NCBI Taxonomy" id="15368"/>
    <lineage>
        <taxon>Eukaryota</taxon>
        <taxon>Viridiplantae</taxon>
        <taxon>Streptophyta</taxon>
        <taxon>Embryophyta</taxon>
        <taxon>Tracheophyta</taxon>
        <taxon>Spermatophyta</taxon>
        <taxon>Magnoliopsida</taxon>
        <taxon>Liliopsida</taxon>
        <taxon>Poales</taxon>
        <taxon>Poaceae</taxon>
        <taxon>BOP clade</taxon>
        <taxon>Pooideae</taxon>
        <taxon>Stipodae</taxon>
        <taxon>Brachypodieae</taxon>
        <taxon>Brachypodium</taxon>
    </lineage>
</organism>
<protein>
    <submittedName>
        <fullName evidence="3 4">Uncharacterized protein</fullName>
    </submittedName>
</protein>
<dbReference type="Gramene" id="KQK15406">
    <property type="protein sequence ID" value="KQK15406"/>
    <property type="gene ID" value="BRADI_1g22566v3"/>
</dbReference>
<reference evidence="3 4" key="1">
    <citation type="journal article" date="2010" name="Nature">
        <title>Genome sequencing and analysis of the model grass Brachypodium distachyon.</title>
        <authorList>
            <consortium name="International Brachypodium Initiative"/>
        </authorList>
    </citation>
    <scope>NUCLEOTIDE SEQUENCE [LARGE SCALE GENOMIC DNA]</scope>
    <source>
        <strain evidence="3">Bd21</strain>
        <strain evidence="4">cv. Bd21</strain>
    </source>
</reference>
<proteinExistence type="predicted"/>
<evidence type="ECO:0000256" key="2">
    <source>
        <dbReference type="SAM" id="MobiDB-lite"/>
    </source>
</evidence>
<feature type="coiled-coil region" evidence="1">
    <location>
        <begin position="169"/>
        <end position="210"/>
    </location>
</feature>
<dbReference type="eggNOG" id="ENOG502QSXR">
    <property type="taxonomic scope" value="Eukaryota"/>
</dbReference>
<dbReference type="EnsemblPlants" id="KQK15406">
    <property type="protein sequence ID" value="KQK15406"/>
    <property type="gene ID" value="BRADI_1g22566v3"/>
</dbReference>
<name>I1GSQ4_BRADI</name>
<accession>I1GSQ4</accession>
<evidence type="ECO:0000313" key="4">
    <source>
        <dbReference type="EnsemblPlants" id="KQK15406"/>
    </source>
</evidence>
<dbReference type="KEGG" id="bdi:100846178"/>
<dbReference type="OMA" id="MMNELIH"/>
<dbReference type="PANTHER" id="PTHR36390:SF1">
    <property type="entry name" value="MYOSIN HEAVY CHAIN-LIKE PROTEIN"/>
    <property type="match status" value="1"/>
</dbReference>
<dbReference type="HOGENOM" id="CLU_035769_1_0_1"/>
<dbReference type="GeneID" id="100846178"/>
<reference evidence="4" key="3">
    <citation type="submission" date="2018-08" db="UniProtKB">
        <authorList>
            <consortium name="EnsemblPlants"/>
        </authorList>
    </citation>
    <scope>IDENTIFICATION</scope>
    <source>
        <strain evidence="4">cv. Bd21</strain>
    </source>
</reference>
<dbReference type="AlphaFoldDB" id="I1GSQ4"/>
<evidence type="ECO:0000313" key="5">
    <source>
        <dbReference type="Proteomes" id="UP000008810"/>
    </source>
</evidence>
<feature type="compositionally biased region" description="Basic and acidic residues" evidence="2">
    <location>
        <begin position="12"/>
        <end position="24"/>
    </location>
</feature>
<reference evidence="3" key="2">
    <citation type="submission" date="2017-06" db="EMBL/GenBank/DDBJ databases">
        <title>WGS assembly of Brachypodium distachyon.</title>
        <authorList>
            <consortium name="The International Brachypodium Initiative"/>
            <person name="Lucas S."/>
            <person name="Harmon-Smith M."/>
            <person name="Lail K."/>
            <person name="Tice H."/>
            <person name="Grimwood J."/>
            <person name="Bruce D."/>
            <person name="Barry K."/>
            <person name="Shu S."/>
            <person name="Lindquist E."/>
            <person name="Wang M."/>
            <person name="Pitluck S."/>
            <person name="Vogel J.P."/>
            <person name="Garvin D.F."/>
            <person name="Mockler T.C."/>
            <person name="Schmutz J."/>
            <person name="Rokhsar D."/>
            <person name="Bevan M.W."/>
        </authorList>
    </citation>
    <scope>NUCLEOTIDE SEQUENCE</scope>
    <source>
        <strain evidence="3">Bd21</strain>
    </source>
</reference>
<gene>
    <name evidence="4" type="primary">LOC100846178</name>
    <name evidence="3" type="ORF">BRADI_1g22566v3</name>
</gene>
<dbReference type="RefSeq" id="XP_003562757.1">
    <property type="nucleotide sequence ID" value="XM_003562709.4"/>
</dbReference>
<evidence type="ECO:0000256" key="1">
    <source>
        <dbReference type="SAM" id="Coils"/>
    </source>
</evidence>